<dbReference type="GO" id="GO:0015840">
    <property type="term" value="P:urea transport"/>
    <property type="evidence" value="ECO:0007669"/>
    <property type="project" value="TreeGrafter"/>
</dbReference>
<evidence type="ECO:0000256" key="1">
    <source>
        <dbReference type="SAM" id="Phobius"/>
    </source>
</evidence>
<gene>
    <name evidence="5" type="primary">upk3a.L</name>
    <name evidence="3" type="ORF">XELAEV_18016668mg</name>
</gene>
<name>A0A974HRZ1_XENLA</name>
<dbReference type="PANTHER" id="PTHR15446">
    <property type="entry name" value="UROPLAKIN III"/>
    <property type="match status" value="1"/>
</dbReference>
<dbReference type="GO" id="GO:0005886">
    <property type="term" value="C:plasma membrane"/>
    <property type="evidence" value="ECO:0007669"/>
    <property type="project" value="TreeGrafter"/>
</dbReference>
<evidence type="ECO:0000256" key="2">
    <source>
        <dbReference type="SAM" id="SignalP"/>
    </source>
</evidence>
<dbReference type="CTD" id="398743"/>
<dbReference type="PANTHER" id="PTHR15446:SF17">
    <property type="entry name" value="UROPLAKIN-3A"/>
    <property type="match status" value="1"/>
</dbReference>
<keyword evidence="1" id="KW-0812">Transmembrane</keyword>
<dbReference type="AlphaFoldDB" id="A0A974HRZ1"/>
<feature type="chain" id="PRO_5036893964" description="Uroplakin-3a" evidence="2">
    <location>
        <begin position="22"/>
        <end position="265"/>
    </location>
</feature>
<protein>
    <recommendedName>
        <fullName evidence="6">Uroplakin-3a</fullName>
    </recommendedName>
</protein>
<feature type="signal peptide" evidence="2">
    <location>
        <begin position="1"/>
        <end position="21"/>
    </location>
</feature>
<evidence type="ECO:0000313" key="3">
    <source>
        <dbReference type="EMBL" id="OCT88039.1"/>
    </source>
</evidence>
<proteinExistence type="predicted"/>
<dbReference type="OMA" id="EKPFCVF"/>
<dbReference type="EMBL" id="CM004470">
    <property type="protein sequence ID" value="OCT88039.1"/>
    <property type="molecule type" value="Genomic_DNA"/>
</dbReference>
<dbReference type="GO" id="GO:0006833">
    <property type="term" value="P:water transport"/>
    <property type="evidence" value="ECO:0007669"/>
    <property type="project" value="TreeGrafter"/>
</dbReference>
<evidence type="ECO:0008006" key="6">
    <source>
        <dbReference type="Google" id="ProtNLM"/>
    </source>
</evidence>
<keyword evidence="1" id="KW-1133">Transmembrane helix</keyword>
<feature type="transmembrane region" description="Helical" evidence="1">
    <location>
        <begin position="192"/>
        <end position="219"/>
    </location>
</feature>
<evidence type="ECO:0000313" key="4">
    <source>
        <dbReference type="Proteomes" id="UP000694892"/>
    </source>
</evidence>
<keyword evidence="2" id="KW-0732">Signal</keyword>
<dbReference type="RefSeq" id="NP_001083096.1">
    <property type="nucleotide sequence ID" value="NM_001089627.1"/>
</dbReference>
<evidence type="ECO:0000313" key="5">
    <source>
        <dbReference type="Xenbase" id="XB-GENE-6255443"/>
    </source>
</evidence>
<sequence>MGPWRYLFGLCWFLQVHFARSAVPLLANSDFFSLNPTQTTITLERPFCMFKDAIDVYLFAIVKGATNIQVADAAKKVIASNYTGTQGGLLGPYQVAKLDNPKCENIQASNIMADPNKYIVRVGGDVNCLTDPNFKGICNPPLQNNLQYRFTYVFTIGDVVQYQTDWSPPISTVNVKSSGTIDTWPGRRSGGMIVLTSILSTLMFFVFFAYIVGFAYSILNGSQTKEVSRHDTQTTAVLQKAQEPGDITYSSTLAGSERYAATQQA</sequence>
<dbReference type="Proteomes" id="UP000694892">
    <property type="component" value="Chromosome 3L"/>
</dbReference>
<dbReference type="Xenbase" id="XB-GENE-6255443">
    <property type="gene designation" value="upk3a.L"/>
</dbReference>
<dbReference type="InterPro" id="IPR024825">
    <property type="entry name" value="Uroplakin-3a"/>
</dbReference>
<organism evidence="3 4">
    <name type="scientific">Xenopus laevis</name>
    <name type="common">African clawed frog</name>
    <dbReference type="NCBI Taxonomy" id="8355"/>
    <lineage>
        <taxon>Eukaryota</taxon>
        <taxon>Metazoa</taxon>
        <taxon>Chordata</taxon>
        <taxon>Craniata</taxon>
        <taxon>Vertebrata</taxon>
        <taxon>Euteleostomi</taxon>
        <taxon>Amphibia</taxon>
        <taxon>Batrachia</taxon>
        <taxon>Anura</taxon>
        <taxon>Pipoidea</taxon>
        <taxon>Pipidae</taxon>
        <taxon>Xenopodinae</taxon>
        <taxon>Xenopus</taxon>
        <taxon>Xenopus</taxon>
    </lineage>
</organism>
<accession>A0A974HRZ1</accession>
<dbReference type="CDD" id="cd09970">
    <property type="entry name" value="UP_IIIa"/>
    <property type="match status" value="1"/>
</dbReference>
<reference evidence="4" key="1">
    <citation type="journal article" date="2016" name="Nature">
        <title>Genome evolution in the allotetraploid frog Xenopus laevis.</title>
        <authorList>
            <person name="Session A.M."/>
            <person name="Uno Y."/>
            <person name="Kwon T."/>
            <person name="Chapman J.A."/>
            <person name="Toyoda A."/>
            <person name="Takahashi S."/>
            <person name="Fukui A."/>
            <person name="Hikosaka A."/>
            <person name="Suzuki A."/>
            <person name="Kondo M."/>
            <person name="van Heeringen S.J."/>
            <person name="Quigley I."/>
            <person name="Heinz S."/>
            <person name="Ogino H."/>
            <person name="Ochi H."/>
            <person name="Hellsten U."/>
            <person name="Lyons J.B."/>
            <person name="Simakov O."/>
            <person name="Putnam N."/>
            <person name="Stites J."/>
            <person name="Kuroki Y."/>
            <person name="Tanaka T."/>
            <person name="Michiue T."/>
            <person name="Watanabe M."/>
            <person name="Bogdanovic O."/>
            <person name="Lister R."/>
            <person name="Georgiou G."/>
            <person name="Paranjpe S.S."/>
            <person name="van Kruijsbergen I."/>
            <person name="Shu S."/>
            <person name="Carlson J."/>
            <person name="Kinoshita T."/>
            <person name="Ohta Y."/>
            <person name="Mawaribuchi S."/>
            <person name="Jenkins J."/>
            <person name="Grimwood J."/>
            <person name="Schmutz J."/>
            <person name="Mitros T."/>
            <person name="Mozaffari S.V."/>
            <person name="Suzuki Y."/>
            <person name="Haramoto Y."/>
            <person name="Yamamoto T.S."/>
            <person name="Takagi C."/>
            <person name="Heald R."/>
            <person name="Miller K."/>
            <person name="Haudenschild C."/>
            <person name="Kitzman J."/>
            <person name="Nakayama T."/>
            <person name="Izutsu Y."/>
            <person name="Robert J."/>
            <person name="Fortriede J."/>
            <person name="Burns K."/>
            <person name="Lotay V."/>
            <person name="Karimi K."/>
            <person name="Yasuoka Y."/>
            <person name="Dichmann D.S."/>
            <person name="Flajnik M.F."/>
            <person name="Houston D.W."/>
            <person name="Shendure J."/>
            <person name="DuPasquier L."/>
            <person name="Vize P.D."/>
            <person name="Zorn A.M."/>
            <person name="Ito M."/>
            <person name="Marcotte E.M."/>
            <person name="Wallingford J.B."/>
            <person name="Ito Y."/>
            <person name="Asashima M."/>
            <person name="Ueno N."/>
            <person name="Matsuda Y."/>
            <person name="Veenstra G.J."/>
            <person name="Fujiyama A."/>
            <person name="Harland R.M."/>
            <person name="Taira M."/>
            <person name="Rokhsar D.S."/>
        </authorList>
    </citation>
    <scope>NUCLEOTIDE SEQUENCE [LARGE SCALE GENOMIC DNA]</scope>
    <source>
        <strain evidence="4">J</strain>
    </source>
</reference>
<dbReference type="InterPro" id="IPR024831">
    <property type="entry name" value="Uroplakin-3"/>
</dbReference>
<dbReference type="AGR" id="Xenbase:XB-GENE-6255443"/>
<dbReference type="KEGG" id="xla:398743"/>
<keyword evidence="1" id="KW-0472">Membrane</keyword>
<dbReference type="OrthoDB" id="9945328at2759"/>
<dbReference type="GeneID" id="398743"/>